<feature type="chain" id="PRO_5001699226" description="LysM domain-containing protein" evidence="2">
    <location>
        <begin position="31"/>
        <end position="293"/>
    </location>
</feature>
<dbReference type="InterPro" id="IPR018392">
    <property type="entry name" value="LysM"/>
</dbReference>
<accession>A0A074MDU9</accession>
<dbReference type="STRING" id="1157490.EL26_07460"/>
<dbReference type="OrthoDB" id="9798935at2"/>
<dbReference type="InterPro" id="IPR010611">
    <property type="entry name" value="3D_dom"/>
</dbReference>
<dbReference type="InterPro" id="IPR036908">
    <property type="entry name" value="RlpA-like_sf"/>
</dbReference>
<dbReference type="RefSeq" id="WP_038086062.1">
    <property type="nucleotide sequence ID" value="NZ_JMIR01000007.1"/>
</dbReference>
<protein>
    <recommendedName>
        <fullName evidence="3">LysM domain-containing protein</fullName>
    </recommendedName>
</protein>
<dbReference type="CDD" id="cd14667">
    <property type="entry name" value="3D_containing_proteins"/>
    <property type="match status" value="1"/>
</dbReference>
<dbReference type="Proteomes" id="UP000027931">
    <property type="component" value="Unassembled WGS sequence"/>
</dbReference>
<dbReference type="GO" id="GO:0004553">
    <property type="term" value="F:hydrolase activity, hydrolyzing O-glycosyl compounds"/>
    <property type="evidence" value="ECO:0007669"/>
    <property type="project" value="InterPro"/>
</dbReference>
<dbReference type="CDD" id="cd00118">
    <property type="entry name" value="LysM"/>
    <property type="match status" value="2"/>
</dbReference>
<dbReference type="Pfam" id="PF06725">
    <property type="entry name" value="3D"/>
    <property type="match status" value="1"/>
</dbReference>
<evidence type="ECO:0000256" key="2">
    <source>
        <dbReference type="SAM" id="SignalP"/>
    </source>
</evidence>
<dbReference type="PROSITE" id="PS51782">
    <property type="entry name" value="LYSM"/>
    <property type="match status" value="2"/>
</dbReference>
<dbReference type="Gene3D" id="3.10.350.10">
    <property type="entry name" value="LysM domain"/>
    <property type="match status" value="2"/>
</dbReference>
<dbReference type="SUPFAM" id="SSF54106">
    <property type="entry name" value="LysM domain"/>
    <property type="match status" value="2"/>
</dbReference>
<evidence type="ECO:0000256" key="1">
    <source>
        <dbReference type="ARBA" id="ARBA00022729"/>
    </source>
</evidence>
<feature type="domain" description="LysM" evidence="3">
    <location>
        <begin position="31"/>
        <end position="74"/>
    </location>
</feature>
<comment type="caution">
    <text evidence="4">The sequence shown here is derived from an EMBL/GenBank/DDBJ whole genome shotgun (WGS) entry which is preliminary data.</text>
</comment>
<dbReference type="PANTHER" id="PTHR39160">
    <property type="entry name" value="CELL WALL-BINDING PROTEIN YOCH"/>
    <property type="match status" value="1"/>
</dbReference>
<evidence type="ECO:0000313" key="5">
    <source>
        <dbReference type="Proteomes" id="UP000027931"/>
    </source>
</evidence>
<dbReference type="InterPro" id="IPR036779">
    <property type="entry name" value="LysM_dom_sf"/>
</dbReference>
<keyword evidence="5" id="KW-1185">Reference proteome</keyword>
<dbReference type="AlphaFoldDB" id="A0A074MDU9"/>
<sequence>MTFKNKWKHLLVAALMVTGAVTLMNTKAEAATITVQAGQTLSELAKANGTTVAAVKYTNNLQSDVVVAGQQLNMPFPYKVTAGDTISYLAKRYNTTVADIKKINHLDREKLIAGEVITIPTGKNAELHPVVKAIEVSPTPAKGAEQAVKPAVQTSSARAAIPAQAPVRQTPVVAPVRQPATPTVAGQEYSASFNVAATAYGPGNIMWQWGGQTKMGTQIREGVIAVDPNLIPLGSKVWVTGYDSPLLPAGGFVATAEDTGGAIKGNRIDIYIDANRTQLLQFGKQNIKVYVLK</sequence>
<dbReference type="SUPFAM" id="SSF50685">
    <property type="entry name" value="Barwin-like endoglucanases"/>
    <property type="match status" value="1"/>
</dbReference>
<gene>
    <name evidence="4" type="ORF">EL26_07460</name>
</gene>
<dbReference type="GO" id="GO:0019867">
    <property type="term" value="C:outer membrane"/>
    <property type="evidence" value="ECO:0007669"/>
    <property type="project" value="InterPro"/>
</dbReference>
<keyword evidence="1 2" id="KW-0732">Signal</keyword>
<dbReference type="PANTHER" id="PTHR39160:SF4">
    <property type="entry name" value="RESUSCITATION-PROMOTING FACTOR RPFB"/>
    <property type="match status" value="1"/>
</dbReference>
<feature type="domain" description="LysM" evidence="3">
    <location>
        <begin position="76"/>
        <end position="119"/>
    </location>
</feature>
<organism evidence="4 5">
    <name type="scientific">Tumebacillus flagellatus</name>
    <dbReference type="NCBI Taxonomy" id="1157490"/>
    <lineage>
        <taxon>Bacteria</taxon>
        <taxon>Bacillati</taxon>
        <taxon>Bacillota</taxon>
        <taxon>Bacilli</taxon>
        <taxon>Bacillales</taxon>
        <taxon>Alicyclobacillaceae</taxon>
        <taxon>Tumebacillus</taxon>
    </lineage>
</organism>
<dbReference type="GO" id="GO:0009254">
    <property type="term" value="P:peptidoglycan turnover"/>
    <property type="evidence" value="ECO:0007669"/>
    <property type="project" value="InterPro"/>
</dbReference>
<proteinExistence type="predicted"/>
<dbReference type="EMBL" id="JMIR01000007">
    <property type="protein sequence ID" value="KEO84012.1"/>
    <property type="molecule type" value="Genomic_DNA"/>
</dbReference>
<dbReference type="Gene3D" id="2.40.40.10">
    <property type="entry name" value="RlpA-like domain"/>
    <property type="match status" value="1"/>
</dbReference>
<evidence type="ECO:0000259" key="3">
    <source>
        <dbReference type="PROSITE" id="PS51782"/>
    </source>
</evidence>
<dbReference type="InterPro" id="IPR059180">
    <property type="entry name" value="3D_YorM"/>
</dbReference>
<name>A0A074MDU9_9BACL</name>
<dbReference type="eggNOG" id="COG1388">
    <property type="taxonomic scope" value="Bacteria"/>
</dbReference>
<reference evidence="4 5" key="1">
    <citation type="journal article" date="2013" name="Int. J. Syst. Evol. Microbiol.">
        <title>Tumebacillus flagellatus sp. nov., an alpha-amylase/pullulanase-producing bacterium isolated from cassava wastewater.</title>
        <authorList>
            <person name="Wang Q."/>
            <person name="Xie N."/>
            <person name="Qin Y."/>
            <person name="Shen N."/>
            <person name="Zhu J."/>
            <person name="Mi H."/>
            <person name="Huang R."/>
        </authorList>
    </citation>
    <scope>NUCLEOTIDE SEQUENCE [LARGE SCALE GENOMIC DNA]</scope>
    <source>
        <strain evidence="4 5">GST4</strain>
    </source>
</reference>
<dbReference type="InterPro" id="IPR051933">
    <property type="entry name" value="Resuscitation_pf_RpfB"/>
</dbReference>
<dbReference type="Pfam" id="PF01476">
    <property type="entry name" value="LysM"/>
    <property type="match status" value="2"/>
</dbReference>
<feature type="signal peptide" evidence="2">
    <location>
        <begin position="1"/>
        <end position="30"/>
    </location>
</feature>
<evidence type="ECO:0000313" key="4">
    <source>
        <dbReference type="EMBL" id="KEO84012.1"/>
    </source>
</evidence>
<dbReference type="SMART" id="SM00257">
    <property type="entry name" value="LysM"/>
    <property type="match status" value="2"/>
</dbReference>
<dbReference type="eggNOG" id="COG3584">
    <property type="taxonomic scope" value="Bacteria"/>
</dbReference>